<dbReference type="Gene3D" id="1.10.3720.10">
    <property type="entry name" value="MetI-like"/>
    <property type="match status" value="1"/>
</dbReference>
<feature type="transmembrane region" description="Helical" evidence="7">
    <location>
        <begin position="244"/>
        <end position="266"/>
    </location>
</feature>
<sequence length="281" mass="31715">MLSDLNNKTKLKISYAKAIFYTITIGYALISIFPFIWSFYASLRPAGDVFKFTLDFSNLSFNNYIEMAQSHPIWKWYINSIIVAVVVTVGNVYINAMAGYALARIDFPGKNILFLTIIGIMMIPGQVTMIPTFMLLTKLGLVNTLAGLSIPFLFSSFNTFLMRQFFLAIPTSIEEAAEIDGLSRIKIFFKIAMPLAKAPILTLIILTFMGNWNSFLWPSLLSSSQDIYTLPVGLSTLSNQYYSFPHQVMAGAMFLTIPMIIVYFIFQRQFMDGFANTGNKE</sequence>
<gene>
    <name evidence="9" type="ORF">KHA97_01530</name>
</gene>
<dbReference type="Pfam" id="PF00528">
    <property type="entry name" value="BPD_transp_1"/>
    <property type="match status" value="1"/>
</dbReference>
<reference evidence="9 10" key="1">
    <citation type="submission" date="2021-05" db="EMBL/GenBank/DDBJ databases">
        <title>Novel Bacillus species.</title>
        <authorList>
            <person name="Liu G."/>
        </authorList>
    </citation>
    <scope>NUCLEOTIDE SEQUENCE [LARGE SCALE GENOMIC DNA]</scope>
    <source>
        <strain evidence="10">FJAT-49780</strain>
    </source>
</reference>
<evidence type="ECO:0000256" key="1">
    <source>
        <dbReference type="ARBA" id="ARBA00004651"/>
    </source>
</evidence>
<keyword evidence="2 7" id="KW-0813">Transport</keyword>
<comment type="subcellular location">
    <subcellularLocation>
        <location evidence="1 7">Cell membrane</location>
        <topology evidence="1 7">Multi-pass membrane protein</topology>
    </subcellularLocation>
</comment>
<evidence type="ECO:0000313" key="9">
    <source>
        <dbReference type="EMBL" id="MBS4193750.1"/>
    </source>
</evidence>
<keyword evidence="3" id="KW-1003">Cell membrane</keyword>
<feature type="transmembrane region" description="Helical" evidence="7">
    <location>
        <begin position="187"/>
        <end position="209"/>
    </location>
</feature>
<dbReference type="PANTHER" id="PTHR43744:SF12">
    <property type="entry name" value="ABC TRANSPORTER PERMEASE PROTEIN MG189-RELATED"/>
    <property type="match status" value="1"/>
</dbReference>
<evidence type="ECO:0000313" key="10">
    <source>
        <dbReference type="Proteomes" id="UP000681414"/>
    </source>
</evidence>
<name>A0A942T9P1_9BACI</name>
<dbReference type="EMBL" id="JAGYPG010000001">
    <property type="protein sequence ID" value="MBS4193750.1"/>
    <property type="molecule type" value="Genomic_DNA"/>
</dbReference>
<keyword evidence="6 7" id="KW-0472">Membrane</keyword>
<dbReference type="RefSeq" id="WP_213122993.1">
    <property type="nucleotide sequence ID" value="NZ_JAGYPG010000001.1"/>
</dbReference>
<dbReference type="Proteomes" id="UP000681414">
    <property type="component" value="Unassembled WGS sequence"/>
</dbReference>
<protein>
    <submittedName>
        <fullName evidence="9">Carbohydrate ABC transporter permease</fullName>
    </submittedName>
</protein>
<feature type="transmembrane region" description="Helical" evidence="7">
    <location>
        <begin position="18"/>
        <end position="40"/>
    </location>
</feature>
<evidence type="ECO:0000256" key="3">
    <source>
        <dbReference type="ARBA" id="ARBA00022475"/>
    </source>
</evidence>
<dbReference type="InterPro" id="IPR000515">
    <property type="entry name" value="MetI-like"/>
</dbReference>
<comment type="caution">
    <text evidence="9">The sequence shown here is derived from an EMBL/GenBank/DDBJ whole genome shotgun (WGS) entry which is preliminary data.</text>
</comment>
<evidence type="ECO:0000256" key="5">
    <source>
        <dbReference type="ARBA" id="ARBA00022989"/>
    </source>
</evidence>
<dbReference type="PROSITE" id="PS50928">
    <property type="entry name" value="ABC_TM1"/>
    <property type="match status" value="1"/>
</dbReference>
<feature type="transmembrane region" description="Helical" evidence="7">
    <location>
        <begin position="148"/>
        <end position="166"/>
    </location>
</feature>
<keyword evidence="4 7" id="KW-0812">Transmembrane</keyword>
<evidence type="ECO:0000256" key="2">
    <source>
        <dbReference type="ARBA" id="ARBA00022448"/>
    </source>
</evidence>
<feature type="transmembrane region" description="Helical" evidence="7">
    <location>
        <begin position="112"/>
        <end position="136"/>
    </location>
</feature>
<evidence type="ECO:0000256" key="4">
    <source>
        <dbReference type="ARBA" id="ARBA00022692"/>
    </source>
</evidence>
<keyword evidence="10" id="KW-1185">Reference proteome</keyword>
<evidence type="ECO:0000259" key="8">
    <source>
        <dbReference type="PROSITE" id="PS50928"/>
    </source>
</evidence>
<evidence type="ECO:0000256" key="7">
    <source>
        <dbReference type="RuleBase" id="RU363032"/>
    </source>
</evidence>
<dbReference type="InterPro" id="IPR035906">
    <property type="entry name" value="MetI-like_sf"/>
</dbReference>
<organism evidence="9 10">
    <name type="scientific">Lederbergia citri</name>
    <dbReference type="NCBI Taxonomy" id="2833580"/>
    <lineage>
        <taxon>Bacteria</taxon>
        <taxon>Bacillati</taxon>
        <taxon>Bacillota</taxon>
        <taxon>Bacilli</taxon>
        <taxon>Bacillales</taxon>
        <taxon>Bacillaceae</taxon>
        <taxon>Lederbergia</taxon>
    </lineage>
</organism>
<dbReference type="GO" id="GO:0055085">
    <property type="term" value="P:transmembrane transport"/>
    <property type="evidence" value="ECO:0007669"/>
    <property type="project" value="InterPro"/>
</dbReference>
<dbReference type="PANTHER" id="PTHR43744">
    <property type="entry name" value="ABC TRANSPORTER PERMEASE PROTEIN MG189-RELATED-RELATED"/>
    <property type="match status" value="1"/>
</dbReference>
<evidence type="ECO:0000256" key="6">
    <source>
        <dbReference type="ARBA" id="ARBA00023136"/>
    </source>
</evidence>
<feature type="transmembrane region" description="Helical" evidence="7">
    <location>
        <begin position="76"/>
        <end position="100"/>
    </location>
</feature>
<feature type="domain" description="ABC transmembrane type-1" evidence="8">
    <location>
        <begin position="77"/>
        <end position="266"/>
    </location>
</feature>
<dbReference type="SUPFAM" id="SSF161098">
    <property type="entry name" value="MetI-like"/>
    <property type="match status" value="1"/>
</dbReference>
<comment type="similarity">
    <text evidence="7">Belongs to the binding-protein-dependent transport system permease family.</text>
</comment>
<dbReference type="GO" id="GO:0005886">
    <property type="term" value="C:plasma membrane"/>
    <property type="evidence" value="ECO:0007669"/>
    <property type="project" value="UniProtKB-SubCell"/>
</dbReference>
<keyword evidence="5 7" id="KW-1133">Transmembrane helix</keyword>
<proteinExistence type="inferred from homology"/>
<accession>A0A942T9P1</accession>
<dbReference type="AlphaFoldDB" id="A0A942T9P1"/>
<dbReference type="CDD" id="cd06261">
    <property type="entry name" value="TM_PBP2"/>
    <property type="match status" value="1"/>
</dbReference>